<dbReference type="AlphaFoldDB" id="A0A7J7GMX0"/>
<reference evidence="4" key="1">
    <citation type="journal article" date="2020" name="Nat. Commun.">
        <title>Genome assembly of wild tea tree DASZ reveals pedigree and selection history of tea varieties.</title>
        <authorList>
            <person name="Zhang W."/>
            <person name="Zhang Y."/>
            <person name="Qiu H."/>
            <person name="Guo Y."/>
            <person name="Wan H."/>
            <person name="Zhang X."/>
            <person name="Scossa F."/>
            <person name="Alseekh S."/>
            <person name="Zhang Q."/>
            <person name="Wang P."/>
            <person name="Xu L."/>
            <person name="Schmidt M.H."/>
            <person name="Jia X."/>
            <person name="Li D."/>
            <person name="Zhu A."/>
            <person name="Guo F."/>
            <person name="Chen W."/>
            <person name="Ni D."/>
            <person name="Usadel B."/>
            <person name="Fernie A.R."/>
            <person name="Wen W."/>
        </authorList>
    </citation>
    <scope>NUCLEOTIDE SEQUENCE [LARGE SCALE GENOMIC DNA]</scope>
    <source>
        <strain evidence="4">cv. G240</strain>
    </source>
</reference>
<sequence>MMSGCGDHHHPFGHSVHNLGHHSPSGHNEHDSGAACHGGGHLVMAGDILFINTTVMPGDIIFIMFTVNITDMVAMVVVTMEDVTVMVRGNMVMVVAVLAKRTIAMADVEVTARDIIIMWSSLSIGREEKERKRGGREEREEERRRGGPEAEATAVQLLQRAGSGDDRTTVTAGGEATSCDALLGGFGGFFLGLKRFGGSGALAMGFSFGLGFQFTGVALTMGGLVQELHSGTSL</sequence>
<proteinExistence type="predicted"/>
<feature type="compositionally biased region" description="Basic and acidic residues" evidence="1">
    <location>
        <begin position="127"/>
        <end position="148"/>
    </location>
</feature>
<gene>
    <name evidence="3" type="ORF">HYC85_019489</name>
</gene>
<name>A0A7J7GMX0_CAMSI</name>
<feature type="region of interest" description="Disordered" evidence="1">
    <location>
        <begin position="127"/>
        <end position="150"/>
    </location>
</feature>
<evidence type="ECO:0000313" key="4">
    <source>
        <dbReference type="Proteomes" id="UP000593564"/>
    </source>
</evidence>
<keyword evidence="4" id="KW-1185">Reference proteome</keyword>
<comment type="caution">
    <text evidence="3">The sequence shown here is derived from an EMBL/GenBank/DDBJ whole genome shotgun (WGS) entry which is preliminary data.</text>
</comment>
<protein>
    <submittedName>
        <fullName evidence="3">Uncharacterized protein</fullName>
    </submittedName>
</protein>
<organism evidence="3 4">
    <name type="scientific">Camellia sinensis</name>
    <name type="common">Tea plant</name>
    <name type="synonym">Thea sinensis</name>
    <dbReference type="NCBI Taxonomy" id="4442"/>
    <lineage>
        <taxon>Eukaryota</taxon>
        <taxon>Viridiplantae</taxon>
        <taxon>Streptophyta</taxon>
        <taxon>Embryophyta</taxon>
        <taxon>Tracheophyta</taxon>
        <taxon>Spermatophyta</taxon>
        <taxon>Magnoliopsida</taxon>
        <taxon>eudicotyledons</taxon>
        <taxon>Gunneridae</taxon>
        <taxon>Pentapetalae</taxon>
        <taxon>asterids</taxon>
        <taxon>Ericales</taxon>
        <taxon>Theaceae</taxon>
        <taxon>Camellia</taxon>
    </lineage>
</organism>
<accession>A0A7J7GMX0</accession>
<keyword evidence="2" id="KW-0472">Membrane</keyword>
<keyword evidence="2" id="KW-1133">Transmembrane helix</keyword>
<dbReference type="Proteomes" id="UP000593564">
    <property type="component" value="Unassembled WGS sequence"/>
</dbReference>
<evidence type="ECO:0000256" key="2">
    <source>
        <dbReference type="SAM" id="Phobius"/>
    </source>
</evidence>
<feature type="transmembrane region" description="Helical" evidence="2">
    <location>
        <begin position="201"/>
        <end position="225"/>
    </location>
</feature>
<reference evidence="3 4" key="2">
    <citation type="submission" date="2020-07" db="EMBL/GenBank/DDBJ databases">
        <title>Genome assembly of wild tea tree DASZ reveals pedigree and selection history of tea varieties.</title>
        <authorList>
            <person name="Zhang W."/>
        </authorList>
    </citation>
    <scope>NUCLEOTIDE SEQUENCE [LARGE SCALE GENOMIC DNA]</scope>
    <source>
        <strain evidence="4">cv. G240</strain>
        <tissue evidence="3">Leaf</tissue>
    </source>
</reference>
<evidence type="ECO:0000313" key="3">
    <source>
        <dbReference type="EMBL" id="KAF5941847.1"/>
    </source>
</evidence>
<keyword evidence="2" id="KW-0812">Transmembrane</keyword>
<dbReference type="EMBL" id="JACBKZ010000009">
    <property type="protein sequence ID" value="KAF5941847.1"/>
    <property type="molecule type" value="Genomic_DNA"/>
</dbReference>
<evidence type="ECO:0000256" key="1">
    <source>
        <dbReference type="SAM" id="MobiDB-lite"/>
    </source>
</evidence>